<name>A0AA36MPZ5_9DINO</name>
<gene>
    <name evidence="1" type="ORF">EVOR1521_LOCUS4971</name>
</gene>
<sequence>MPATSPWLREQYAAARLAARRPLEWSASKASWRIAMQLRRGDRAGTCPLGLYLNALRYLLKAVPFITSDNAEIILVGELDPSTAEFRALRRLGVEFLAGKPLCQNRARPARNLPNPVVSP</sequence>
<keyword evidence="2" id="KW-1185">Reference proteome</keyword>
<protein>
    <submittedName>
        <fullName evidence="1">Uncharacterized protein</fullName>
    </submittedName>
</protein>
<reference evidence="1" key="1">
    <citation type="submission" date="2023-08" db="EMBL/GenBank/DDBJ databases">
        <authorList>
            <person name="Chen Y."/>
            <person name="Shah S."/>
            <person name="Dougan E. K."/>
            <person name="Thang M."/>
            <person name="Chan C."/>
        </authorList>
    </citation>
    <scope>NUCLEOTIDE SEQUENCE</scope>
</reference>
<dbReference type="EMBL" id="CAUJNA010000338">
    <property type="protein sequence ID" value="CAJ1375763.1"/>
    <property type="molecule type" value="Genomic_DNA"/>
</dbReference>
<accession>A0AA36MPZ5</accession>
<dbReference type="Proteomes" id="UP001178507">
    <property type="component" value="Unassembled WGS sequence"/>
</dbReference>
<evidence type="ECO:0000313" key="1">
    <source>
        <dbReference type="EMBL" id="CAJ1375763.1"/>
    </source>
</evidence>
<dbReference type="AlphaFoldDB" id="A0AA36MPZ5"/>
<proteinExistence type="predicted"/>
<comment type="caution">
    <text evidence="1">The sequence shown here is derived from an EMBL/GenBank/DDBJ whole genome shotgun (WGS) entry which is preliminary data.</text>
</comment>
<organism evidence="1 2">
    <name type="scientific">Effrenium voratum</name>
    <dbReference type="NCBI Taxonomy" id="2562239"/>
    <lineage>
        <taxon>Eukaryota</taxon>
        <taxon>Sar</taxon>
        <taxon>Alveolata</taxon>
        <taxon>Dinophyceae</taxon>
        <taxon>Suessiales</taxon>
        <taxon>Symbiodiniaceae</taxon>
        <taxon>Effrenium</taxon>
    </lineage>
</organism>
<evidence type="ECO:0000313" key="2">
    <source>
        <dbReference type="Proteomes" id="UP001178507"/>
    </source>
</evidence>